<dbReference type="Proteomes" id="UP001194468">
    <property type="component" value="Unassembled WGS sequence"/>
</dbReference>
<keyword evidence="1" id="KW-1133">Transmembrane helix</keyword>
<evidence type="ECO:0000313" key="3">
    <source>
        <dbReference type="Proteomes" id="UP001194468"/>
    </source>
</evidence>
<organism evidence="2 3">
    <name type="scientific">Boletus edulis BED1</name>
    <dbReference type="NCBI Taxonomy" id="1328754"/>
    <lineage>
        <taxon>Eukaryota</taxon>
        <taxon>Fungi</taxon>
        <taxon>Dikarya</taxon>
        <taxon>Basidiomycota</taxon>
        <taxon>Agaricomycotina</taxon>
        <taxon>Agaricomycetes</taxon>
        <taxon>Agaricomycetidae</taxon>
        <taxon>Boletales</taxon>
        <taxon>Boletineae</taxon>
        <taxon>Boletaceae</taxon>
        <taxon>Boletoideae</taxon>
        <taxon>Boletus</taxon>
    </lineage>
</organism>
<reference evidence="2" key="2">
    <citation type="journal article" date="2020" name="Nat. Commun.">
        <title>Large-scale genome sequencing of mycorrhizal fungi provides insights into the early evolution of symbiotic traits.</title>
        <authorList>
            <person name="Miyauchi S."/>
            <person name="Kiss E."/>
            <person name="Kuo A."/>
            <person name="Drula E."/>
            <person name="Kohler A."/>
            <person name="Sanchez-Garcia M."/>
            <person name="Morin E."/>
            <person name="Andreopoulos B."/>
            <person name="Barry K.W."/>
            <person name="Bonito G."/>
            <person name="Buee M."/>
            <person name="Carver A."/>
            <person name="Chen C."/>
            <person name="Cichocki N."/>
            <person name="Clum A."/>
            <person name="Culley D."/>
            <person name="Crous P.W."/>
            <person name="Fauchery L."/>
            <person name="Girlanda M."/>
            <person name="Hayes R.D."/>
            <person name="Keri Z."/>
            <person name="LaButti K."/>
            <person name="Lipzen A."/>
            <person name="Lombard V."/>
            <person name="Magnuson J."/>
            <person name="Maillard F."/>
            <person name="Murat C."/>
            <person name="Nolan M."/>
            <person name="Ohm R.A."/>
            <person name="Pangilinan J."/>
            <person name="Pereira M.F."/>
            <person name="Perotto S."/>
            <person name="Peter M."/>
            <person name="Pfister S."/>
            <person name="Riley R."/>
            <person name="Sitrit Y."/>
            <person name="Stielow J.B."/>
            <person name="Szollosi G."/>
            <person name="Zifcakova L."/>
            <person name="Stursova M."/>
            <person name="Spatafora J.W."/>
            <person name="Tedersoo L."/>
            <person name="Vaario L.M."/>
            <person name="Yamada A."/>
            <person name="Yan M."/>
            <person name="Wang P."/>
            <person name="Xu J."/>
            <person name="Bruns T."/>
            <person name="Baldrian P."/>
            <person name="Vilgalys R."/>
            <person name="Dunand C."/>
            <person name="Henrissat B."/>
            <person name="Grigoriev I.V."/>
            <person name="Hibbett D."/>
            <person name="Nagy L.G."/>
            <person name="Martin F.M."/>
        </authorList>
    </citation>
    <scope>NUCLEOTIDE SEQUENCE</scope>
    <source>
        <strain evidence="2">BED1</strain>
    </source>
</reference>
<keyword evidence="1" id="KW-0472">Membrane</keyword>
<protein>
    <submittedName>
        <fullName evidence="2">Uncharacterized protein</fullName>
    </submittedName>
</protein>
<dbReference type="AlphaFoldDB" id="A0AAD4G5W6"/>
<evidence type="ECO:0000313" key="2">
    <source>
        <dbReference type="EMBL" id="KAF8415830.1"/>
    </source>
</evidence>
<feature type="transmembrane region" description="Helical" evidence="1">
    <location>
        <begin position="26"/>
        <end position="48"/>
    </location>
</feature>
<keyword evidence="3" id="KW-1185">Reference proteome</keyword>
<name>A0AAD4G5W6_BOLED</name>
<gene>
    <name evidence="2" type="ORF">L210DRAFT_553836</name>
</gene>
<comment type="caution">
    <text evidence="2">The sequence shown here is derived from an EMBL/GenBank/DDBJ whole genome shotgun (WGS) entry which is preliminary data.</text>
</comment>
<evidence type="ECO:0000256" key="1">
    <source>
        <dbReference type="SAM" id="Phobius"/>
    </source>
</evidence>
<sequence>MDTAVAPLLQDSVNQDDNANKQPRNLWRFFCYFLHLFLVALHIVLLVISALNHAEHRITLPFDNEALTTGLSGGLQVFYIVRHAVTV</sequence>
<proteinExistence type="predicted"/>
<reference evidence="2" key="1">
    <citation type="submission" date="2019-10" db="EMBL/GenBank/DDBJ databases">
        <authorList>
            <consortium name="DOE Joint Genome Institute"/>
            <person name="Kuo A."/>
            <person name="Miyauchi S."/>
            <person name="Kiss E."/>
            <person name="Drula E."/>
            <person name="Kohler A."/>
            <person name="Sanchez-Garcia M."/>
            <person name="Andreopoulos B."/>
            <person name="Barry K.W."/>
            <person name="Bonito G."/>
            <person name="Buee M."/>
            <person name="Carver A."/>
            <person name="Chen C."/>
            <person name="Cichocki N."/>
            <person name="Clum A."/>
            <person name="Culley D."/>
            <person name="Crous P.W."/>
            <person name="Fauchery L."/>
            <person name="Girlanda M."/>
            <person name="Hayes R."/>
            <person name="Keri Z."/>
            <person name="LaButti K."/>
            <person name="Lipzen A."/>
            <person name="Lombard V."/>
            <person name="Magnuson J."/>
            <person name="Maillard F."/>
            <person name="Morin E."/>
            <person name="Murat C."/>
            <person name="Nolan M."/>
            <person name="Ohm R."/>
            <person name="Pangilinan J."/>
            <person name="Pereira M."/>
            <person name="Perotto S."/>
            <person name="Peter M."/>
            <person name="Riley R."/>
            <person name="Sitrit Y."/>
            <person name="Stielow B."/>
            <person name="Szollosi G."/>
            <person name="Zifcakova L."/>
            <person name="Stursova M."/>
            <person name="Spatafora J.W."/>
            <person name="Tedersoo L."/>
            <person name="Vaario L.-M."/>
            <person name="Yamada A."/>
            <person name="Yan M."/>
            <person name="Wang P."/>
            <person name="Xu J."/>
            <person name="Bruns T."/>
            <person name="Baldrian P."/>
            <person name="Vilgalys R."/>
            <person name="Henrissat B."/>
            <person name="Grigoriev I.V."/>
            <person name="Hibbett D."/>
            <person name="Nagy L.G."/>
            <person name="Martin F.M."/>
        </authorList>
    </citation>
    <scope>NUCLEOTIDE SEQUENCE</scope>
    <source>
        <strain evidence="2">BED1</strain>
    </source>
</reference>
<accession>A0AAD4G5W6</accession>
<dbReference type="EMBL" id="WHUW01000290">
    <property type="protein sequence ID" value="KAF8415830.1"/>
    <property type="molecule type" value="Genomic_DNA"/>
</dbReference>
<keyword evidence="1" id="KW-0812">Transmembrane</keyword>